<accession>A0AAD2CTZ2</accession>
<dbReference type="GO" id="GO:0001006">
    <property type="term" value="F:RNA polymerase III type 3 promoter sequence-specific DNA binding"/>
    <property type="evidence" value="ECO:0007669"/>
    <property type="project" value="TreeGrafter"/>
</dbReference>
<dbReference type="PANTHER" id="PTHR46621">
    <property type="entry name" value="SNRNA-ACTIVATING PROTEIN COMPLEX SUBUNIT 4"/>
    <property type="match status" value="1"/>
</dbReference>
<dbReference type="InterPro" id="IPR009057">
    <property type="entry name" value="Homeodomain-like_sf"/>
</dbReference>
<evidence type="ECO:0000259" key="6">
    <source>
        <dbReference type="PROSITE" id="PS50090"/>
    </source>
</evidence>
<protein>
    <recommendedName>
        <fullName evidence="6">Myb-like domain-containing protein</fullName>
    </recommendedName>
</protein>
<name>A0AAD2CTZ2_9STRA</name>
<feature type="region of interest" description="Disordered" evidence="5">
    <location>
        <begin position="223"/>
        <end position="272"/>
    </location>
</feature>
<feature type="compositionally biased region" description="Polar residues" evidence="5">
    <location>
        <begin position="39"/>
        <end position="56"/>
    </location>
</feature>
<evidence type="ECO:0000256" key="1">
    <source>
        <dbReference type="ARBA" id="ARBA00023015"/>
    </source>
</evidence>
<feature type="compositionally biased region" description="Basic and acidic residues" evidence="5">
    <location>
        <begin position="921"/>
        <end position="935"/>
    </location>
</feature>
<dbReference type="CDD" id="cd00167">
    <property type="entry name" value="SANT"/>
    <property type="match status" value="1"/>
</dbReference>
<organism evidence="7 8">
    <name type="scientific">Cylindrotheca closterium</name>
    <dbReference type="NCBI Taxonomy" id="2856"/>
    <lineage>
        <taxon>Eukaryota</taxon>
        <taxon>Sar</taxon>
        <taxon>Stramenopiles</taxon>
        <taxon>Ochrophyta</taxon>
        <taxon>Bacillariophyta</taxon>
        <taxon>Bacillariophyceae</taxon>
        <taxon>Bacillariophycidae</taxon>
        <taxon>Bacillariales</taxon>
        <taxon>Bacillariaceae</taxon>
        <taxon>Cylindrotheca</taxon>
    </lineage>
</organism>
<feature type="compositionally biased region" description="Polar residues" evidence="5">
    <location>
        <begin position="223"/>
        <end position="238"/>
    </location>
</feature>
<keyword evidence="4" id="KW-0539">Nucleus</keyword>
<dbReference type="AlphaFoldDB" id="A0AAD2CTZ2"/>
<dbReference type="SUPFAM" id="SSF46689">
    <property type="entry name" value="Homeodomain-like"/>
    <property type="match status" value="2"/>
</dbReference>
<dbReference type="PROSITE" id="PS50090">
    <property type="entry name" value="MYB_LIKE"/>
    <property type="match status" value="1"/>
</dbReference>
<gene>
    <name evidence="7" type="ORF">CYCCA115_LOCUS7524</name>
</gene>
<feature type="compositionally biased region" description="Polar residues" evidence="5">
    <location>
        <begin position="160"/>
        <end position="172"/>
    </location>
</feature>
<feature type="compositionally biased region" description="Polar residues" evidence="5">
    <location>
        <begin position="862"/>
        <end position="872"/>
    </location>
</feature>
<keyword evidence="2" id="KW-0238">DNA-binding</keyword>
<dbReference type="InterPro" id="IPR001005">
    <property type="entry name" value="SANT/Myb"/>
</dbReference>
<evidence type="ECO:0000256" key="4">
    <source>
        <dbReference type="ARBA" id="ARBA00023242"/>
    </source>
</evidence>
<feature type="region of interest" description="Disordered" evidence="5">
    <location>
        <begin position="1"/>
        <end position="24"/>
    </location>
</feature>
<feature type="region of interest" description="Disordered" evidence="5">
    <location>
        <begin position="917"/>
        <end position="996"/>
    </location>
</feature>
<evidence type="ECO:0000256" key="2">
    <source>
        <dbReference type="ARBA" id="ARBA00023125"/>
    </source>
</evidence>
<sequence>MAPNKAGANTPASYMPNVPVDPEHEKRIKAEARAYALSGISSTAKRKSPSTIQTSEPGPIRKVARQSNVSISSISSTVNPQRTDAMLNYRDDLKPKAQVPVVGPPRVTTFEGDEDYVLFVKSLNLDDAMFAAADNDDEEFQLSDVDDDDEDDDENDLSEMYNTDLPSTTEVATSTPTLSSPLSSSPVQLPDFEASMYHDLEEELGSLLEEDLEAAVQSLMTSKTTNPSNAITPSSPSCKSPEVTIKPQCTRALPDTRTDSPATPLRDAARQGPRAQVTYQQTQQLRHLLAQHYQLLVQQAILGIRAAHFQKLDKEKSDFLSGETADDLAEILDGAVGMLQDLDQNRKDAIRNSIQLGDTVSKSDDSTISLPGRRSLLSKFAETSNSSHQNQKDRPLTRLAFSQSLQQGSNWPKRTTFDILGLVKLKETFATIDRSVAGIKKPGSILELPTHGEACRMVLRQAGANIEEMLVPGERKITDNFCDCGEFFGELFKEPCKDEQDLFLRRNRNLFTSGEDNLVLRGVNLYGEKQWILIADRYLPDRSVNIISQRYSKLCVMLYKAHGITIDEKGCLDEPPKLESVDDIDEAKVNELELKTVDPPAILNVHRWSLEEDLTLLKAVPLMGHMWAELGARLIPHRDRGHLRKRYQVLERRVKATVARNSKWEAVSSKPSKGQGLTRKLFTPAAALRPPPTKTGGKLSNAVAATKISVQLKVPRMSIEKAAASLAFLRPPKADSVSVSALKSTPSVQSAEVVNYDSGAPLSALHCLKPPADTSRNGITAGRMKLAPVAQASTSKQPSAKLSTHSSKLSFIDTNFGSELSSSRLAFEQLVDGTGEEWSQLSRVKKMLENDPASQPDDVIENSLTKSPMRSNLSKLPQMELDSDSMSGLSILQSEASRQHDTEPPTVARASIMSRVLESSSKNEEHSRLNSKEIVSKSVANKADPNKNTPKKQARQKPNPATPLPSTPKRPNFFSMTGTPIGLSPGFRPSPNGALNSIKNKSLRASGLLSPPPSSVSRLVNDQSVDEFRYCDFNISEESQQRFEGASRDQRANVPSTPSKSTAFGEHLMANDLDAISALSALSNSPFKKGLERRDMKRKEVKQSFFATVVGGTKKTERQGSYPKHKLDF</sequence>
<keyword evidence="3" id="KW-0804">Transcription</keyword>
<dbReference type="InterPro" id="IPR051575">
    <property type="entry name" value="Myb-like_DNA-bd"/>
</dbReference>
<keyword evidence="8" id="KW-1185">Reference proteome</keyword>
<feature type="compositionally biased region" description="Low complexity" evidence="5">
    <location>
        <begin position="173"/>
        <end position="186"/>
    </location>
</feature>
<proteinExistence type="predicted"/>
<evidence type="ECO:0000313" key="8">
    <source>
        <dbReference type="Proteomes" id="UP001295423"/>
    </source>
</evidence>
<dbReference type="Gene3D" id="1.10.10.60">
    <property type="entry name" value="Homeodomain-like"/>
    <property type="match status" value="1"/>
</dbReference>
<evidence type="ECO:0000313" key="7">
    <source>
        <dbReference type="EMBL" id="CAJ1941451.1"/>
    </source>
</evidence>
<feature type="region of interest" description="Disordered" evidence="5">
    <location>
        <begin position="849"/>
        <end position="872"/>
    </location>
</feature>
<dbReference type="SMART" id="SM00717">
    <property type="entry name" value="SANT"/>
    <property type="match status" value="2"/>
</dbReference>
<evidence type="ECO:0000256" key="5">
    <source>
        <dbReference type="SAM" id="MobiDB-lite"/>
    </source>
</evidence>
<keyword evidence="1" id="KW-0805">Transcription regulation</keyword>
<dbReference type="Proteomes" id="UP001295423">
    <property type="component" value="Unassembled WGS sequence"/>
</dbReference>
<dbReference type="EMBL" id="CAKOGP040001013">
    <property type="protein sequence ID" value="CAJ1941451.1"/>
    <property type="molecule type" value="Genomic_DNA"/>
</dbReference>
<dbReference type="GO" id="GO:0019185">
    <property type="term" value="C:snRNA-activating protein complex"/>
    <property type="evidence" value="ECO:0007669"/>
    <property type="project" value="TreeGrafter"/>
</dbReference>
<comment type="caution">
    <text evidence="7">The sequence shown here is derived from an EMBL/GenBank/DDBJ whole genome shotgun (WGS) entry which is preliminary data.</text>
</comment>
<feature type="region of interest" description="Disordered" evidence="5">
    <location>
        <begin position="135"/>
        <end position="186"/>
    </location>
</feature>
<reference evidence="7" key="1">
    <citation type="submission" date="2023-08" db="EMBL/GenBank/DDBJ databases">
        <authorList>
            <person name="Audoor S."/>
            <person name="Bilcke G."/>
        </authorList>
    </citation>
    <scope>NUCLEOTIDE SEQUENCE</scope>
</reference>
<feature type="compositionally biased region" description="Acidic residues" evidence="5">
    <location>
        <begin position="135"/>
        <end position="157"/>
    </location>
</feature>
<evidence type="ECO:0000256" key="3">
    <source>
        <dbReference type="ARBA" id="ARBA00023163"/>
    </source>
</evidence>
<dbReference type="GO" id="GO:0042795">
    <property type="term" value="P:snRNA transcription by RNA polymerase II"/>
    <property type="evidence" value="ECO:0007669"/>
    <property type="project" value="TreeGrafter"/>
</dbReference>
<dbReference type="PANTHER" id="PTHR46621:SF1">
    <property type="entry name" value="SNRNA-ACTIVATING PROTEIN COMPLEX SUBUNIT 4"/>
    <property type="match status" value="1"/>
</dbReference>
<dbReference type="GO" id="GO:0000978">
    <property type="term" value="F:RNA polymerase II cis-regulatory region sequence-specific DNA binding"/>
    <property type="evidence" value="ECO:0007669"/>
    <property type="project" value="TreeGrafter"/>
</dbReference>
<feature type="domain" description="Myb-like" evidence="6">
    <location>
        <begin position="607"/>
        <end position="651"/>
    </location>
</feature>
<dbReference type="GO" id="GO:0042796">
    <property type="term" value="P:snRNA transcription by RNA polymerase III"/>
    <property type="evidence" value="ECO:0007669"/>
    <property type="project" value="TreeGrafter"/>
</dbReference>
<feature type="region of interest" description="Disordered" evidence="5">
    <location>
        <begin position="39"/>
        <end position="65"/>
    </location>
</feature>